<gene>
    <name evidence="9 13" type="primary">secD</name>
    <name evidence="13" type="ORF">GND95_07120</name>
</gene>
<proteinExistence type="inferred from homology"/>
<evidence type="ECO:0000256" key="4">
    <source>
        <dbReference type="ARBA" id="ARBA00022692"/>
    </source>
</evidence>
<dbReference type="Pfam" id="PF22599">
    <property type="entry name" value="SecDF_P1_head"/>
    <property type="match status" value="1"/>
</dbReference>
<accession>A0A7C8HEM4</accession>
<dbReference type="OrthoDB" id="9805019at2"/>
<comment type="subunit">
    <text evidence="9">Forms a complex with SecF. Part of the essential Sec protein translocation apparatus which comprises SecA, SecYEG and auxiliary proteins SecDF. Other proteins may also be involved.</text>
</comment>
<keyword evidence="8 9" id="KW-0472">Membrane</keyword>
<dbReference type="RefSeq" id="WP_158740166.1">
    <property type="nucleotide sequence ID" value="NZ_WSLF01000005.1"/>
</dbReference>
<feature type="domain" description="Protein export membrane protein SecD/SecF C-terminal" evidence="10">
    <location>
        <begin position="227"/>
        <end position="393"/>
    </location>
</feature>
<keyword evidence="3 9" id="KW-1003">Cell membrane</keyword>
<dbReference type="Pfam" id="PF21760">
    <property type="entry name" value="SecD_1st"/>
    <property type="match status" value="1"/>
</dbReference>
<dbReference type="HAMAP" id="MF_01463_B">
    <property type="entry name" value="SecD_B"/>
    <property type="match status" value="1"/>
</dbReference>
<dbReference type="AlphaFoldDB" id="A0A7C8HEM4"/>
<dbReference type="NCBIfam" id="TIGR00916">
    <property type="entry name" value="2A0604s01"/>
    <property type="match status" value="1"/>
</dbReference>
<feature type="domain" description="Protein translocase subunit SecDF P1" evidence="11">
    <location>
        <begin position="64"/>
        <end position="120"/>
    </location>
</feature>
<dbReference type="GO" id="GO:0043952">
    <property type="term" value="P:protein transport by the Sec complex"/>
    <property type="evidence" value="ECO:0007669"/>
    <property type="project" value="UniProtKB-UniRule"/>
</dbReference>
<dbReference type="EMBL" id="WSLF01000005">
    <property type="protein sequence ID" value="KAE9634435.1"/>
    <property type="molecule type" value="Genomic_DNA"/>
</dbReference>
<keyword evidence="7 9" id="KW-0811">Translocation</keyword>
<dbReference type="GO" id="GO:0065002">
    <property type="term" value="P:intracellular protein transmembrane transport"/>
    <property type="evidence" value="ECO:0007669"/>
    <property type="project" value="UniProtKB-UniRule"/>
</dbReference>
<dbReference type="Pfam" id="PF02355">
    <property type="entry name" value="SecD_SecF_C"/>
    <property type="match status" value="1"/>
</dbReference>
<dbReference type="InterPro" id="IPR022646">
    <property type="entry name" value="SecD/SecF_CS"/>
</dbReference>
<keyword evidence="2 9" id="KW-0813">Transport</keyword>
<evidence type="ECO:0000256" key="3">
    <source>
        <dbReference type="ARBA" id="ARBA00022475"/>
    </source>
</evidence>
<name>A0A7C8HEM4_9FIRM</name>
<evidence type="ECO:0000256" key="5">
    <source>
        <dbReference type="ARBA" id="ARBA00022927"/>
    </source>
</evidence>
<evidence type="ECO:0000259" key="12">
    <source>
        <dbReference type="Pfam" id="PF22599"/>
    </source>
</evidence>
<dbReference type="InterPro" id="IPR054384">
    <property type="entry name" value="SecDF_P1_head"/>
</dbReference>
<evidence type="ECO:0000256" key="6">
    <source>
        <dbReference type="ARBA" id="ARBA00022989"/>
    </source>
</evidence>
<dbReference type="InterPro" id="IPR001036">
    <property type="entry name" value="Acrflvin-R"/>
</dbReference>
<dbReference type="NCBIfam" id="TIGR01129">
    <property type="entry name" value="secD"/>
    <property type="match status" value="1"/>
</dbReference>
<keyword evidence="5 9" id="KW-0653">Protein transport</keyword>
<keyword evidence="4 9" id="KW-0812">Transmembrane</keyword>
<dbReference type="PANTHER" id="PTHR30081">
    <property type="entry name" value="PROTEIN-EXPORT MEMBRANE PROTEIN SEC"/>
    <property type="match status" value="1"/>
</dbReference>
<dbReference type="GO" id="GO:0006605">
    <property type="term" value="P:protein targeting"/>
    <property type="evidence" value="ECO:0007669"/>
    <property type="project" value="UniProtKB-UniRule"/>
</dbReference>
<comment type="subcellular location">
    <subcellularLocation>
        <location evidence="1 9">Cell membrane</location>
        <topology evidence="1 9">Multi-pass membrane protein</topology>
    </subcellularLocation>
</comment>
<dbReference type="Proteomes" id="UP000483018">
    <property type="component" value="Unassembled WGS sequence"/>
</dbReference>
<comment type="function">
    <text evidence="9">Part of the Sec protein translocase complex. Interacts with the SecYEG preprotein conducting channel. SecDF uses the proton motive force (PMF) to complete protein translocation after the ATP-dependent function of SecA.</text>
</comment>
<organism evidence="13 14">
    <name type="scientific">Defluviitalea raffinosedens</name>
    <dbReference type="NCBI Taxonomy" id="1450156"/>
    <lineage>
        <taxon>Bacteria</taxon>
        <taxon>Bacillati</taxon>
        <taxon>Bacillota</taxon>
        <taxon>Clostridia</taxon>
        <taxon>Lachnospirales</taxon>
        <taxon>Defluviitaleaceae</taxon>
        <taxon>Defluviitalea</taxon>
    </lineage>
</organism>
<dbReference type="SUPFAM" id="SSF82866">
    <property type="entry name" value="Multidrug efflux transporter AcrB transmembrane domain"/>
    <property type="match status" value="1"/>
</dbReference>
<reference evidence="13 14" key="1">
    <citation type="submission" date="2019-12" db="EMBL/GenBank/DDBJ databases">
        <title>Defluviitalea raffinosedens, isolated from a biogas fermenter, genome sequencing and characterization.</title>
        <authorList>
            <person name="Rettenmaier R."/>
            <person name="Schneider M."/>
            <person name="Neuhaus K."/>
            <person name="Liebl W."/>
            <person name="Zverlov V."/>
        </authorList>
    </citation>
    <scope>NUCLEOTIDE SEQUENCE [LARGE SCALE GENOMIC DNA]</scope>
    <source>
        <strain evidence="13 14">249c-K6</strain>
    </source>
</reference>
<dbReference type="GO" id="GO:0005886">
    <property type="term" value="C:plasma membrane"/>
    <property type="evidence" value="ECO:0007669"/>
    <property type="project" value="UniProtKB-SubCell"/>
</dbReference>
<keyword evidence="6 9" id="KW-1133">Transmembrane helix</keyword>
<dbReference type="InterPro" id="IPR005791">
    <property type="entry name" value="SecD"/>
</dbReference>
<dbReference type="PRINTS" id="PR00702">
    <property type="entry name" value="ACRIFLAVINRP"/>
</dbReference>
<dbReference type="Pfam" id="PF07549">
    <property type="entry name" value="Sec_GG"/>
    <property type="match status" value="1"/>
</dbReference>
<evidence type="ECO:0000256" key="9">
    <source>
        <dbReference type="HAMAP-Rule" id="MF_01463"/>
    </source>
</evidence>
<evidence type="ECO:0000256" key="2">
    <source>
        <dbReference type="ARBA" id="ARBA00022448"/>
    </source>
</evidence>
<dbReference type="Gene3D" id="3.30.70.3220">
    <property type="match status" value="1"/>
</dbReference>
<feature type="domain" description="SecDF P1 head subdomain" evidence="12">
    <location>
        <begin position="122"/>
        <end position="221"/>
    </location>
</feature>
<evidence type="ECO:0000313" key="13">
    <source>
        <dbReference type="EMBL" id="KAE9634435.1"/>
    </source>
</evidence>
<dbReference type="PANTHER" id="PTHR30081:SF1">
    <property type="entry name" value="PROTEIN TRANSLOCASE SUBUNIT SECD"/>
    <property type="match status" value="1"/>
</dbReference>
<dbReference type="Gene3D" id="1.20.1640.10">
    <property type="entry name" value="Multidrug efflux transporter AcrB transmembrane domain"/>
    <property type="match status" value="1"/>
</dbReference>
<evidence type="ECO:0000256" key="7">
    <source>
        <dbReference type="ARBA" id="ARBA00023010"/>
    </source>
</evidence>
<feature type="transmembrane region" description="Helical" evidence="9">
    <location>
        <begin position="372"/>
        <end position="391"/>
    </location>
</feature>
<keyword evidence="14" id="KW-1185">Reference proteome</keyword>
<dbReference type="InterPro" id="IPR055344">
    <property type="entry name" value="SecD_SecF_C_bact"/>
</dbReference>
<evidence type="ECO:0000313" key="14">
    <source>
        <dbReference type="Proteomes" id="UP000483018"/>
    </source>
</evidence>
<protein>
    <recommendedName>
        <fullName evidence="9">Protein translocase subunit SecD</fullName>
    </recommendedName>
</protein>
<sequence length="408" mass="43065">MKVKSGLILFLVVVLIGLTGGAAYFGIGEKHFLGAQNIRLGLDLQGGVNIVYEADKQNPTDEEMSAAIEMIQGRLDRGNYTEAEVAREGSRRIRVDIPGVEDPNKAIEDIGATAQLQFISPEGEVILTGNEVKDARREVVNDNGITKAVVALEFNSKGKEAFAEATEKYLGQVIMIALDDTIISAPKVNAVITEGSAVIDGVGTVEEADELAARIKAGALPFKLTPLQSKSVGAKLGVSALESSLKAGLIGIILVLLFMLVVYRVPGLAADLALIFYCALVVIILSALQSTLTLPGVAGIILSVGMAVDANVIIFARIQEELGAGKTLRAALDAGFKRAFSAILDGNITTLIAAGVLYWMGTGLIKSFAQTLGIGILVSMFTALVVTRIILKQFVNLGLKNPKLYGAK</sequence>
<feature type="transmembrane region" description="Helical" evidence="9">
    <location>
        <begin position="339"/>
        <end position="360"/>
    </location>
</feature>
<dbReference type="InterPro" id="IPR048634">
    <property type="entry name" value="SecD_SecF_C"/>
</dbReference>
<comment type="caution">
    <text evidence="13">The sequence shown here is derived from an EMBL/GenBank/DDBJ whole genome shotgun (WGS) entry which is preliminary data.</text>
</comment>
<dbReference type="InterPro" id="IPR022813">
    <property type="entry name" value="SecD/SecF_arch_bac"/>
</dbReference>
<comment type="similarity">
    <text evidence="9">Belongs to the SecD/SecF family. SecD subfamily.</text>
</comment>
<feature type="transmembrane region" description="Helical" evidence="9">
    <location>
        <begin position="298"/>
        <end position="318"/>
    </location>
</feature>
<feature type="transmembrane region" description="Helical" evidence="9">
    <location>
        <begin position="247"/>
        <end position="265"/>
    </location>
</feature>
<comment type="caution">
    <text evidence="9">Lacks conserved residue(s) required for the propagation of feature annotation.</text>
</comment>
<evidence type="ECO:0000259" key="10">
    <source>
        <dbReference type="Pfam" id="PF02355"/>
    </source>
</evidence>
<dbReference type="InterPro" id="IPR048631">
    <property type="entry name" value="SecD_1st"/>
</dbReference>
<feature type="transmembrane region" description="Helical" evidence="9">
    <location>
        <begin position="272"/>
        <end position="292"/>
    </location>
</feature>
<dbReference type="FunFam" id="1.20.1640.10:FF:000004">
    <property type="entry name" value="Protein translocase subunit SecD"/>
    <property type="match status" value="1"/>
</dbReference>
<evidence type="ECO:0000259" key="11">
    <source>
        <dbReference type="Pfam" id="PF21760"/>
    </source>
</evidence>
<evidence type="ECO:0000256" key="1">
    <source>
        <dbReference type="ARBA" id="ARBA00004651"/>
    </source>
</evidence>
<evidence type="ECO:0000256" key="8">
    <source>
        <dbReference type="ARBA" id="ARBA00023136"/>
    </source>
</evidence>
<dbReference type="GO" id="GO:0015450">
    <property type="term" value="F:protein-transporting ATPase activity"/>
    <property type="evidence" value="ECO:0007669"/>
    <property type="project" value="InterPro"/>
</dbReference>